<dbReference type="InterPro" id="IPR029753">
    <property type="entry name" value="D-isomer_DH_CS"/>
</dbReference>
<name>A0A3B1DYL1_9ZZZZ</name>
<keyword evidence="3 9" id="KW-0560">Oxidoreductase</keyword>
<proteinExistence type="inferred from homology"/>
<dbReference type="InterPro" id="IPR024531">
    <property type="entry name" value="Erythronate-4-P_DHase_dimer"/>
</dbReference>
<dbReference type="SUPFAM" id="SSF51735">
    <property type="entry name" value="NAD(P)-binding Rossmann-fold domains"/>
    <property type="match status" value="1"/>
</dbReference>
<dbReference type="InterPro" id="IPR036291">
    <property type="entry name" value="NAD(P)-bd_dom_sf"/>
</dbReference>
<dbReference type="NCBIfam" id="NF001309">
    <property type="entry name" value="PRK00257.1"/>
    <property type="match status" value="1"/>
</dbReference>
<dbReference type="SUPFAM" id="SSF52283">
    <property type="entry name" value="Formate/glycerate dehydrogenase catalytic domain-like"/>
    <property type="match status" value="1"/>
</dbReference>
<dbReference type="Pfam" id="PF02826">
    <property type="entry name" value="2-Hacid_dh_C"/>
    <property type="match status" value="1"/>
</dbReference>
<dbReference type="PROSITE" id="PS00671">
    <property type="entry name" value="D_2_HYDROXYACID_DH_3"/>
    <property type="match status" value="1"/>
</dbReference>
<dbReference type="InterPro" id="IPR006140">
    <property type="entry name" value="D-isomer_DH_NAD-bd"/>
</dbReference>
<dbReference type="CDD" id="cd12158">
    <property type="entry name" value="ErythrP_dh"/>
    <property type="match status" value="1"/>
</dbReference>
<evidence type="ECO:0000256" key="1">
    <source>
        <dbReference type="ARBA" id="ARBA00005854"/>
    </source>
</evidence>
<accession>A0A3B1DYL1</accession>
<dbReference type="EMBL" id="UOGL01000639">
    <property type="protein sequence ID" value="VAX42293.1"/>
    <property type="molecule type" value="Genomic_DNA"/>
</dbReference>
<dbReference type="PROSITE" id="PS00065">
    <property type="entry name" value="D_2_HYDROXYACID_DH_1"/>
    <property type="match status" value="1"/>
</dbReference>
<evidence type="ECO:0000256" key="5">
    <source>
        <dbReference type="ARBA" id="ARBA00023096"/>
    </source>
</evidence>
<dbReference type="InterPro" id="IPR029752">
    <property type="entry name" value="D-isomer_DH_CS1"/>
</dbReference>
<dbReference type="PANTHER" id="PTHR43761">
    <property type="entry name" value="D-ISOMER SPECIFIC 2-HYDROXYACID DEHYDROGENASE FAMILY PROTEIN (AFU_ORTHOLOGUE AFUA_1G13630)"/>
    <property type="match status" value="1"/>
</dbReference>
<keyword evidence="2" id="KW-0963">Cytoplasm</keyword>
<evidence type="ECO:0000259" key="7">
    <source>
        <dbReference type="Pfam" id="PF02826"/>
    </source>
</evidence>
<organism evidence="9">
    <name type="scientific">hydrothermal vent metagenome</name>
    <dbReference type="NCBI Taxonomy" id="652676"/>
    <lineage>
        <taxon>unclassified sequences</taxon>
        <taxon>metagenomes</taxon>
        <taxon>ecological metagenomes</taxon>
    </lineage>
</organism>
<protein>
    <submittedName>
        <fullName evidence="9">Erythronate-4-phosphate dehydrogenase</fullName>
        <ecNumber evidence="9">1.1.1.290</ecNumber>
    </submittedName>
</protein>
<keyword evidence="5" id="KW-0664">Pyridoxine biosynthesis</keyword>
<dbReference type="GO" id="GO:0008615">
    <property type="term" value="P:pyridoxine biosynthetic process"/>
    <property type="evidence" value="ECO:0007669"/>
    <property type="project" value="UniProtKB-KW"/>
</dbReference>
<dbReference type="Pfam" id="PF00389">
    <property type="entry name" value="2-Hacid_dh"/>
    <property type="match status" value="1"/>
</dbReference>
<evidence type="ECO:0000313" key="9">
    <source>
        <dbReference type="EMBL" id="VAX42293.1"/>
    </source>
</evidence>
<evidence type="ECO:0000259" key="8">
    <source>
        <dbReference type="Pfam" id="PF11890"/>
    </source>
</evidence>
<reference evidence="9" key="1">
    <citation type="submission" date="2018-06" db="EMBL/GenBank/DDBJ databases">
        <authorList>
            <person name="Zhirakovskaya E."/>
        </authorList>
    </citation>
    <scope>NUCLEOTIDE SEQUENCE</scope>
</reference>
<evidence type="ECO:0000256" key="3">
    <source>
        <dbReference type="ARBA" id="ARBA00023002"/>
    </source>
</evidence>
<dbReference type="PANTHER" id="PTHR43761:SF1">
    <property type="entry name" value="D-ISOMER SPECIFIC 2-HYDROXYACID DEHYDROGENASE CATALYTIC DOMAIN-CONTAINING PROTEIN-RELATED"/>
    <property type="match status" value="1"/>
</dbReference>
<evidence type="ECO:0000259" key="6">
    <source>
        <dbReference type="Pfam" id="PF00389"/>
    </source>
</evidence>
<dbReference type="AlphaFoldDB" id="A0A3B1DYL1"/>
<keyword evidence="4" id="KW-0520">NAD</keyword>
<sequence length="381" mass="42561">MKIVADENIPFVHEAFSNLGEVTTCSGREMSNNNVRDADVLLVRSITKVNEALLEGSHIQFVATATIGTDHINFNALKKRNITFASAPGSNAESVTQYITAALLAMAQSHSFSLQEKTIGIIGNGNVGSRVARNATAMGMDLLLYDPPLARETGDAKYLPLEALYEADFITLHTPLVTEGEEPTFHLVDTDFLQKMKPSAILINTSRGAVIDNNALLHRLQQKQIAGAVLDVWENEPNISTELLKHVEIGTPHIAGYSFDGKVRGTKMIYEAVCHYFEIAPDWNEQQTMPAADVPHLTIQTNNKTVEQIFTEALLPIYRISKDDHQMRELLNLPKSEQGVLFDHLRKRYPRRREFCNTKISLEPHSSNLAKRLQELQFDVT</sequence>
<gene>
    <name evidence="9" type="ORF">MNBD_PLANCTO02-69</name>
</gene>
<dbReference type="InterPro" id="IPR038251">
    <property type="entry name" value="PdxB_dimer_sf"/>
</dbReference>
<dbReference type="Gene3D" id="3.30.1370.170">
    <property type="match status" value="1"/>
</dbReference>
<dbReference type="GO" id="GO:0046983">
    <property type="term" value="F:protein dimerization activity"/>
    <property type="evidence" value="ECO:0007669"/>
    <property type="project" value="InterPro"/>
</dbReference>
<evidence type="ECO:0000256" key="4">
    <source>
        <dbReference type="ARBA" id="ARBA00023027"/>
    </source>
</evidence>
<dbReference type="GO" id="GO:0005737">
    <property type="term" value="C:cytoplasm"/>
    <property type="evidence" value="ECO:0007669"/>
    <property type="project" value="InterPro"/>
</dbReference>
<feature type="domain" description="Erythronate-4-phosphate dehydrogenase dimerisation" evidence="8">
    <location>
        <begin position="289"/>
        <end position="372"/>
    </location>
</feature>
<comment type="similarity">
    <text evidence="1">Belongs to the D-isomer specific 2-hydroxyacid dehydrogenase family.</text>
</comment>
<dbReference type="Gene3D" id="3.40.50.720">
    <property type="entry name" value="NAD(P)-binding Rossmann-like Domain"/>
    <property type="match status" value="2"/>
</dbReference>
<evidence type="ECO:0000256" key="2">
    <source>
        <dbReference type="ARBA" id="ARBA00022490"/>
    </source>
</evidence>
<dbReference type="EC" id="1.1.1.290" evidence="9"/>
<dbReference type="GO" id="GO:0033711">
    <property type="term" value="F:4-phosphoerythronate dehydrogenase activity"/>
    <property type="evidence" value="ECO:0007669"/>
    <property type="project" value="UniProtKB-EC"/>
</dbReference>
<dbReference type="HAMAP" id="MF_01825">
    <property type="entry name" value="PdxB"/>
    <property type="match status" value="1"/>
</dbReference>
<feature type="domain" description="D-isomer specific 2-hydroxyacid dehydrogenase catalytic" evidence="6">
    <location>
        <begin position="8"/>
        <end position="276"/>
    </location>
</feature>
<dbReference type="InterPro" id="IPR050418">
    <property type="entry name" value="D-iso_2-hydroxyacid_DH_PdxB"/>
</dbReference>
<dbReference type="InterPro" id="IPR006139">
    <property type="entry name" value="D-isomer_2_OHA_DH_cat_dom"/>
</dbReference>
<dbReference type="GO" id="GO:0051287">
    <property type="term" value="F:NAD binding"/>
    <property type="evidence" value="ECO:0007669"/>
    <property type="project" value="InterPro"/>
</dbReference>
<dbReference type="Pfam" id="PF11890">
    <property type="entry name" value="DUF3410"/>
    <property type="match status" value="1"/>
</dbReference>
<dbReference type="InterPro" id="IPR020921">
    <property type="entry name" value="Erythronate-4-P_DHase"/>
</dbReference>
<feature type="domain" description="D-isomer specific 2-hydroxyacid dehydrogenase NAD-binding" evidence="7">
    <location>
        <begin position="107"/>
        <end position="255"/>
    </location>
</feature>